<reference evidence="1" key="1">
    <citation type="submission" date="2020-01" db="EMBL/GenBank/DDBJ databases">
        <authorList>
            <consortium name="DOE Joint Genome Institute"/>
            <person name="Haridas S."/>
            <person name="Albert R."/>
            <person name="Binder M."/>
            <person name="Bloem J."/>
            <person name="Labutti K."/>
            <person name="Salamov A."/>
            <person name="Andreopoulos B."/>
            <person name="Baker S.E."/>
            <person name="Barry K."/>
            <person name="Bills G."/>
            <person name="Bluhm B.H."/>
            <person name="Cannon C."/>
            <person name="Castanera R."/>
            <person name="Culley D.E."/>
            <person name="Daum C."/>
            <person name="Ezra D."/>
            <person name="Gonzalez J.B."/>
            <person name="Henrissat B."/>
            <person name="Kuo A."/>
            <person name="Liang C."/>
            <person name="Lipzen A."/>
            <person name="Lutzoni F."/>
            <person name="Magnuson J."/>
            <person name="Mondo S."/>
            <person name="Nolan M."/>
            <person name="Ohm R."/>
            <person name="Pangilinan J."/>
            <person name="Park H.-J."/>
            <person name="Ramirez L."/>
            <person name="Alfaro M."/>
            <person name="Sun H."/>
            <person name="Tritt A."/>
            <person name="Yoshinaga Y."/>
            <person name="Zwiers L.-H."/>
            <person name="Turgeon B.G."/>
            <person name="Goodwin S.B."/>
            <person name="Spatafora J.W."/>
            <person name="Crous P.W."/>
            <person name="Grigoriev I.V."/>
        </authorList>
    </citation>
    <scope>NUCLEOTIDE SEQUENCE</scope>
    <source>
        <strain evidence="1">P77</strain>
    </source>
</reference>
<gene>
    <name evidence="1" type="ORF">BDW02DRAFT_593318</name>
</gene>
<accession>A0A6A5JWR4</accession>
<dbReference type="Proteomes" id="UP000800040">
    <property type="component" value="Unassembled WGS sequence"/>
</dbReference>
<evidence type="ECO:0000313" key="2">
    <source>
        <dbReference type="Proteomes" id="UP000800040"/>
    </source>
</evidence>
<organism evidence="1 2">
    <name type="scientific">Decorospora gaudefroyi</name>
    <dbReference type="NCBI Taxonomy" id="184978"/>
    <lineage>
        <taxon>Eukaryota</taxon>
        <taxon>Fungi</taxon>
        <taxon>Dikarya</taxon>
        <taxon>Ascomycota</taxon>
        <taxon>Pezizomycotina</taxon>
        <taxon>Dothideomycetes</taxon>
        <taxon>Pleosporomycetidae</taxon>
        <taxon>Pleosporales</taxon>
        <taxon>Pleosporineae</taxon>
        <taxon>Pleosporaceae</taxon>
        <taxon>Decorospora</taxon>
    </lineage>
</organism>
<dbReference type="OrthoDB" id="3943081at2759"/>
<name>A0A6A5JWR4_9PLEO</name>
<sequence length="139" mass="16234">MRIHANLLKDLSHEMYRTTAYILNRTPTEALGWKTPYKVVWGRKPLVAHIRPIGCRAYVYNRDLRAANKLKLRTLISYLVPTKDIVIVTRDVVFEPTLFFNRIDGYASTLVLEEVIKLLKYLEMQQDNNISIEDLLTAR</sequence>
<keyword evidence="2" id="KW-1185">Reference proteome</keyword>
<evidence type="ECO:0000313" key="1">
    <source>
        <dbReference type="EMBL" id="KAF1828301.1"/>
    </source>
</evidence>
<proteinExistence type="predicted"/>
<dbReference type="EMBL" id="ML975576">
    <property type="protein sequence ID" value="KAF1828301.1"/>
    <property type="molecule type" value="Genomic_DNA"/>
</dbReference>
<dbReference type="AlphaFoldDB" id="A0A6A5JWR4"/>
<protein>
    <submittedName>
        <fullName evidence="1">Uncharacterized protein</fullName>
    </submittedName>
</protein>